<feature type="transmembrane region" description="Helical" evidence="1">
    <location>
        <begin position="351"/>
        <end position="380"/>
    </location>
</feature>
<reference evidence="2 3" key="1">
    <citation type="submission" date="2015-11" db="EMBL/GenBank/DDBJ databases">
        <title>Exploring the genomic traits of fungus-feeding bacterial genus Collimonas.</title>
        <authorList>
            <person name="Song C."/>
            <person name="Schmidt R."/>
            <person name="de Jager V."/>
            <person name="Krzyzanowska D."/>
            <person name="Jongedijk E."/>
            <person name="Cankar K."/>
            <person name="Beekwilder J."/>
            <person name="van Veen A."/>
            <person name="de Boer W."/>
            <person name="van Veen J.A."/>
            <person name="Garbeva P."/>
        </authorList>
    </citation>
    <scope>NUCLEOTIDE SEQUENCE [LARGE SCALE GENOMIC DNA]</scope>
    <source>
        <strain evidence="2 3">Ter291</strain>
    </source>
</reference>
<proteinExistence type="predicted"/>
<keyword evidence="1" id="KW-0812">Transmembrane</keyword>
<dbReference type="InterPro" id="IPR004711">
    <property type="entry name" value="Benzoate_Transporter"/>
</dbReference>
<feature type="transmembrane region" description="Helical" evidence="1">
    <location>
        <begin position="166"/>
        <end position="184"/>
    </location>
</feature>
<dbReference type="PANTHER" id="PTHR30199:SF0">
    <property type="entry name" value="INNER MEMBRANE PROTEIN YDCO"/>
    <property type="match status" value="1"/>
</dbReference>
<feature type="transmembrane region" description="Helical" evidence="1">
    <location>
        <begin position="244"/>
        <end position="266"/>
    </location>
</feature>
<keyword evidence="1" id="KW-1133">Transmembrane helix</keyword>
<dbReference type="Proteomes" id="UP000074914">
    <property type="component" value="Chromosome"/>
</dbReference>
<evidence type="ECO:0000313" key="2">
    <source>
        <dbReference type="EMBL" id="AMP13998.1"/>
    </source>
</evidence>
<dbReference type="Pfam" id="PF03594">
    <property type="entry name" value="BenE"/>
    <property type="match status" value="1"/>
</dbReference>
<feature type="transmembrane region" description="Helical" evidence="1">
    <location>
        <begin position="118"/>
        <end position="136"/>
    </location>
</feature>
<keyword evidence="3" id="KW-1185">Reference proteome</keyword>
<feature type="transmembrane region" description="Helical" evidence="1">
    <location>
        <begin position="286"/>
        <end position="310"/>
    </location>
</feature>
<dbReference type="EMBL" id="CP013236">
    <property type="protein sequence ID" value="AMP13998.1"/>
    <property type="molecule type" value="Genomic_DNA"/>
</dbReference>
<feature type="transmembrane region" description="Helical" evidence="1">
    <location>
        <begin position="317"/>
        <end position="339"/>
    </location>
</feature>
<feature type="transmembrane region" description="Helical" evidence="1">
    <location>
        <begin position="204"/>
        <end position="223"/>
    </location>
</feature>
<dbReference type="RefSeq" id="WP_062113750.1">
    <property type="nucleotide sequence ID" value="NZ_CP013236.1"/>
</dbReference>
<dbReference type="NCBIfam" id="TIGR00843">
    <property type="entry name" value="benE"/>
    <property type="match status" value="1"/>
</dbReference>
<keyword evidence="1" id="KW-0472">Membrane</keyword>
<gene>
    <name evidence="2" type="ORF">CPter291_1727</name>
</gene>
<protein>
    <submittedName>
        <fullName evidence="2">Benzoate transporter family protein</fullName>
    </submittedName>
</protein>
<organism evidence="2 3">
    <name type="scientific">Collimonas pratensis</name>
    <dbReference type="NCBI Taxonomy" id="279113"/>
    <lineage>
        <taxon>Bacteria</taxon>
        <taxon>Pseudomonadati</taxon>
        <taxon>Pseudomonadota</taxon>
        <taxon>Betaproteobacteria</taxon>
        <taxon>Burkholderiales</taxon>
        <taxon>Oxalobacteraceae</taxon>
        <taxon>Collimonas</taxon>
    </lineage>
</organism>
<name>A0ABM5Z4N9_9BURK</name>
<accession>A0ABM5Z4N9</accession>
<dbReference type="PANTHER" id="PTHR30199">
    <property type="entry name" value="MFS FAMILY TRANSPORTER, PREDICTED SUBSTRATE BENZOATE"/>
    <property type="match status" value="1"/>
</dbReference>
<evidence type="ECO:0000256" key="1">
    <source>
        <dbReference type="SAM" id="Phobius"/>
    </source>
</evidence>
<evidence type="ECO:0000313" key="3">
    <source>
        <dbReference type="Proteomes" id="UP000074914"/>
    </source>
</evidence>
<sequence length="396" mass="41513">MKNFPWSSVAAGFVTVLVGFTSSAVIVLQAAAAAGATPQQISSWMLALGLGMGLTCIGLSLRYKAPVVTAWSTPGAALLVTSLSGIPMAEAIGAFMFAAALVTLCGVTGWFERAMGKIPLSIAAAMLAGILAHFGMNVFVAMKPQFLMVFAMFMVYLLCKRWLPRYAIIIVLLIGVALAASRGLLHFEHFHFAWAAPVFTMPSFSWSTIIGVGIPLFVVTMASQNAPGVAVIRASGYRTPISPLLTWTGLTTLVLAPFGCFSLNLAAITAAICMGKEAHEDPAQRYWAAVAAGGFYLLVGVFGATVGALFAAFPQELVLAIAGLALFGTIANSLTMAMANDSQREAALITFLVTASGVTLFGVGAAFWGLVAGAMAFFVLNWKRPVTPEALPARQN</sequence>
<feature type="transmembrane region" description="Helical" evidence="1">
    <location>
        <begin position="43"/>
        <end position="61"/>
    </location>
</feature>